<comment type="similarity">
    <text evidence="2">Belongs to the auxin efflux carrier (TC 2.A.69) family.</text>
</comment>
<evidence type="ECO:0000313" key="10">
    <source>
        <dbReference type="Proteomes" id="UP000198615"/>
    </source>
</evidence>
<dbReference type="PANTHER" id="PTHR36838:SF3">
    <property type="entry name" value="TRANSPORTER AUXIN EFFLUX CARRIER EC FAMILY"/>
    <property type="match status" value="1"/>
</dbReference>
<reference evidence="9 10" key="1">
    <citation type="submission" date="2016-10" db="EMBL/GenBank/DDBJ databases">
        <authorList>
            <person name="Varghese N."/>
            <person name="Submissions S."/>
        </authorList>
    </citation>
    <scope>NUCLEOTIDE SEQUENCE [LARGE SCALE GENOMIC DNA]</scope>
    <source>
        <strain evidence="9 10">DSM 18839</strain>
    </source>
</reference>
<feature type="transmembrane region" description="Helical" evidence="8">
    <location>
        <begin position="95"/>
        <end position="116"/>
    </location>
</feature>
<evidence type="ECO:0000256" key="3">
    <source>
        <dbReference type="ARBA" id="ARBA00022448"/>
    </source>
</evidence>
<evidence type="ECO:0000256" key="5">
    <source>
        <dbReference type="ARBA" id="ARBA00022692"/>
    </source>
</evidence>
<feature type="transmembrane region" description="Helical" evidence="8">
    <location>
        <begin position="122"/>
        <end position="146"/>
    </location>
</feature>
<dbReference type="EMBL" id="FNBW01000001">
    <property type="protein sequence ID" value="SDF08524.1"/>
    <property type="molecule type" value="Genomic_DNA"/>
</dbReference>
<evidence type="ECO:0008006" key="11">
    <source>
        <dbReference type="Google" id="ProtNLM"/>
    </source>
</evidence>
<keyword evidence="4" id="KW-1003">Cell membrane</keyword>
<comment type="caution">
    <text evidence="9">The sequence shown here is derived from an EMBL/GenBank/DDBJ whole genome shotgun (WGS) entry which is preliminary data.</text>
</comment>
<keyword evidence="7 8" id="KW-0472">Membrane</keyword>
<feature type="transmembrane region" description="Helical" evidence="8">
    <location>
        <begin position="61"/>
        <end position="83"/>
    </location>
</feature>
<dbReference type="RefSeq" id="WP_093147513.1">
    <property type="nucleotide sequence ID" value="NZ_FNBW01000001.1"/>
</dbReference>
<keyword evidence="5 8" id="KW-0812">Transmembrane</keyword>
<evidence type="ECO:0000256" key="4">
    <source>
        <dbReference type="ARBA" id="ARBA00022475"/>
    </source>
</evidence>
<organism evidence="9 10">
    <name type="scientific">Thalassobaculum litoreum DSM 18839</name>
    <dbReference type="NCBI Taxonomy" id="1123362"/>
    <lineage>
        <taxon>Bacteria</taxon>
        <taxon>Pseudomonadati</taxon>
        <taxon>Pseudomonadota</taxon>
        <taxon>Alphaproteobacteria</taxon>
        <taxon>Rhodospirillales</taxon>
        <taxon>Thalassobaculaceae</taxon>
        <taxon>Thalassobaculum</taxon>
    </lineage>
</organism>
<keyword evidence="6 8" id="KW-1133">Transmembrane helix</keyword>
<proteinExistence type="inferred from homology"/>
<sequence>MEILLEIIVPVFGIVALGYGAARTGLFPHDATKGLSRFVFDYAIPAMLFRTMATTELPATIQWGFLISYFGGGYIAWIVGSLLNRYAFKGSGAAPAIAGMTGAFSNTVMLGVPLVLTTFGDVATLPLFLIIAFHSWQLLSVVTIQAEIGIGARQEMRRLPVNVAKGLITNPIIIALLLGVLVNLLGFKLPGFVDTLTSTLGRAALPCAVFAMGASIAAYRIAGAVQQAAVGTVLKLALHPLLVWALATHVFRVETLWRDVAVLLASLPVGINVYLMAQRYQSAVAQSTTAILISTGLSVLSVAGVLLLLDVR</sequence>
<dbReference type="OrthoDB" id="9810457at2"/>
<comment type="subcellular location">
    <subcellularLocation>
        <location evidence="1">Cell membrane</location>
        <topology evidence="1">Multi-pass membrane protein</topology>
    </subcellularLocation>
</comment>
<dbReference type="Gene3D" id="1.20.1530.20">
    <property type="match status" value="1"/>
</dbReference>
<evidence type="ECO:0000256" key="1">
    <source>
        <dbReference type="ARBA" id="ARBA00004651"/>
    </source>
</evidence>
<feature type="transmembrane region" description="Helical" evidence="8">
    <location>
        <begin position="167"/>
        <end position="187"/>
    </location>
</feature>
<keyword evidence="10" id="KW-1185">Reference proteome</keyword>
<dbReference type="Proteomes" id="UP000198615">
    <property type="component" value="Unassembled WGS sequence"/>
</dbReference>
<protein>
    <recommendedName>
        <fullName evidence="11">AEC family transporter</fullName>
    </recommendedName>
</protein>
<feature type="transmembrane region" description="Helical" evidence="8">
    <location>
        <begin position="233"/>
        <end position="251"/>
    </location>
</feature>
<evidence type="ECO:0000256" key="8">
    <source>
        <dbReference type="SAM" id="Phobius"/>
    </source>
</evidence>
<evidence type="ECO:0000313" key="9">
    <source>
        <dbReference type="EMBL" id="SDF08524.1"/>
    </source>
</evidence>
<dbReference type="GO" id="GO:0005886">
    <property type="term" value="C:plasma membrane"/>
    <property type="evidence" value="ECO:0007669"/>
    <property type="project" value="UniProtKB-SubCell"/>
</dbReference>
<feature type="transmembrane region" description="Helical" evidence="8">
    <location>
        <begin position="257"/>
        <end position="277"/>
    </location>
</feature>
<keyword evidence="3" id="KW-0813">Transport</keyword>
<feature type="transmembrane region" description="Helical" evidence="8">
    <location>
        <begin position="7"/>
        <end position="26"/>
    </location>
</feature>
<name>A0A8G2ETY8_9PROT</name>
<feature type="transmembrane region" description="Helical" evidence="8">
    <location>
        <begin position="289"/>
        <end position="309"/>
    </location>
</feature>
<dbReference type="InterPro" id="IPR004776">
    <property type="entry name" value="Mem_transp_PIN-like"/>
</dbReference>
<evidence type="ECO:0000256" key="6">
    <source>
        <dbReference type="ARBA" id="ARBA00022989"/>
    </source>
</evidence>
<evidence type="ECO:0000256" key="7">
    <source>
        <dbReference type="ARBA" id="ARBA00023136"/>
    </source>
</evidence>
<dbReference type="InterPro" id="IPR038770">
    <property type="entry name" value="Na+/solute_symporter_sf"/>
</dbReference>
<gene>
    <name evidence="9" type="ORF">SAMN05660686_00183</name>
</gene>
<accession>A0A8G2ETY8</accession>
<dbReference type="AlphaFoldDB" id="A0A8G2ETY8"/>
<evidence type="ECO:0000256" key="2">
    <source>
        <dbReference type="ARBA" id="ARBA00010145"/>
    </source>
</evidence>
<dbReference type="GO" id="GO:0055085">
    <property type="term" value="P:transmembrane transport"/>
    <property type="evidence" value="ECO:0007669"/>
    <property type="project" value="InterPro"/>
</dbReference>
<feature type="transmembrane region" description="Helical" evidence="8">
    <location>
        <begin position="199"/>
        <end position="221"/>
    </location>
</feature>
<dbReference type="Pfam" id="PF03547">
    <property type="entry name" value="Mem_trans"/>
    <property type="match status" value="2"/>
</dbReference>
<dbReference type="PANTHER" id="PTHR36838">
    <property type="entry name" value="AUXIN EFFLUX CARRIER FAMILY PROTEIN"/>
    <property type="match status" value="1"/>
</dbReference>